<dbReference type="Proteomes" id="UP001501047">
    <property type="component" value="Unassembled WGS sequence"/>
</dbReference>
<reference evidence="3" key="1">
    <citation type="journal article" date="2019" name="Int. J. Syst. Evol. Microbiol.">
        <title>The Global Catalogue of Microorganisms (GCM) 10K type strain sequencing project: providing services to taxonomists for standard genome sequencing and annotation.</title>
        <authorList>
            <consortium name="The Broad Institute Genomics Platform"/>
            <consortium name="The Broad Institute Genome Sequencing Center for Infectious Disease"/>
            <person name="Wu L."/>
            <person name="Ma J."/>
        </authorList>
    </citation>
    <scope>NUCLEOTIDE SEQUENCE [LARGE SCALE GENOMIC DNA]</scope>
    <source>
        <strain evidence="3">JCM 1417</strain>
    </source>
</reference>
<evidence type="ECO:0000313" key="2">
    <source>
        <dbReference type="EMBL" id="GAA0771891.1"/>
    </source>
</evidence>
<organism evidence="2 3">
    <name type="scientific">Clostridium subterminale</name>
    <dbReference type="NCBI Taxonomy" id="1550"/>
    <lineage>
        <taxon>Bacteria</taxon>
        <taxon>Bacillati</taxon>
        <taxon>Bacillota</taxon>
        <taxon>Clostridia</taxon>
        <taxon>Eubacteriales</taxon>
        <taxon>Clostridiaceae</taxon>
        <taxon>Clostridium</taxon>
    </lineage>
</organism>
<dbReference type="SUPFAM" id="SSF103473">
    <property type="entry name" value="MFS general substrate transporter"/>
    <property type="match status" value="1"/>
</dbReference>
<comment type="caution">
    <text evidence="2">The sequence shown here is derived from an EMBL/GenBank/DDBJ whole genome shotgun (WGS) entry which is preliminary data.</text>
</comment>
<accession>A0ABP3VWZ0</accession>
<feature type="transmembrane region" description="Helical" evidence="1">
    <location>
        <begin position="182"/>
        <end position="199"/>
    </location>
</feature>
<evidence type="ECO:0008006" key="4">
    <source>
        <dbReference type="Google" id="ProtNLM"/>
    </source>
</evidence>
<keyword evidence="3" id="KW-1185">Reference proteome</keyword>
<feature type="transmembrane region" description="Helical" evidence="1">
    <location>
        <begin position="211"/>
        <end position="233"/>
    </location>
</feature>
<evidence type="ECO:0000256" key="1">
    <source>
        <dbReference type="SAM" id="Phobius"/>
    </source>
</evidence>
<proteinExistence type="predicted"/>
<keyword evidence="1" id="KW-0472">Membrane</keyword>
<evidence type="ECO:0000313" key="3">
    <source>
        <dbReference type="Proteomes" id="UP001501047"/>
    </source>
</evidence>
<feature type="transmembrane region" description="Helical" evidence="1">
    <location>
        <begin position="89"/>
        <end position="106"/>
    </location>
</feature>
<dbReference type="Gene3D" id="1.10.1760.20">
    <property type="match status" value="1"/>
</dbReference>
<dbReference type="Pfam" id="PF07155">
    <property type="entry name" value="ECF-ribofla_trS"/>
    <property type="match status" value="1"/>
</dbReference>
<feature type="transmembrane region" description="Helical" evidence="1">
    <location>
        <begin position="245"/>
        <end position="269"/>
    </location>
</feature>
<keyword evidence="1" id="KW-1133">Transmembrane helix</keyword>
<sequence length="293" mass="33247">MLREKAIDEFLDMFLENKNKAEVDIDFWKEDKKNIKEVLKNNIFEEGIRISKEEKRKIPKRTWVAMFLILVMIPITVWIGITYLNDRKYLFISLVIVIYSTIPFFMIFESRKPKARELVIIATLSAIAVAGRGAFFMLPSFKPVAAIVIISAVCFGGESGFLVGAVSMIVSNMFMGQGPWSPWQMFAMGIIGFITGILFNKGWLKATRGSLCIYGFWSVFIIYGGIMNPASLVMMSKRITWKGLLAVYISGVPVDLVHATATVIFLWIISKPMIEKLERIKVKYGLIEGEDIK</sequence>
<dbReference type="RefSeq" id="WP_343825549.1">
    <property type="nucleotide sequence ID" value="NZ_BAAACI010000005.1"/>
</dbReference>
<feature type="transmembrane region" description="Helical" evidence="1">
    <location>
        <begin position="144"/>
        <end position="170"/>
    </location>
</feature>
<gene>
    <name evidence="2" type="ORF">GCM10008908_17080</name>
</gene>
<protein>
    <recommendedName>
        <fullName evidence="4">ECF transporter S component</fullName>
    </recommendedName>
</protein>
<dbReference type="InterPro" id="IPR009825">
    <property type="entry name" value="ECF_substrate-spec-like"/>
</dbReference>
<feature type="transmembrane region" description="Helical" evidence="1">
    <location>
        <begin position="62"/>
        <end position="83"/>
    </location>
</feature>
<name>A0ABP3VWZ0_CLOSU</name>
<keyword evidence="1" id="KW-0812">Transmembrane</keyword>
<dbReference type="InterPro" id="IPR036259">
    <property type="entry name" value="MFS_trans_sf"/>
</dbReference>
<dbReference type="EMBL" id="BAAACI010000005">
    <property type="protein sequence ID" value="GAA0771891.1"/>
    <property type="molecule type" value="Genomic_DNA"/>
</dbReference>
<feature type="transmembrane region" description="Helical" evidence="1">
    <location>
        <begin position="118"/>
        <end position="138"/>
    </location>
</feature>